<feature type="signal peptide" evidence="3">
    <location>
        <begin position="1"/>
        <end position="30"/>
    </location>
</feature>
<keyword evidence="3" id="KW-0732">Signal</keyword>
<dbReference type="SMART" id="SM00028">
    <property type="entry name" value="TPR"/>
    <property type="match status" value="1"/>
</dbReference>
<feature type="chain" id="PRO_5020531600" evidence="3">
    <location>
        <begin position="31"/>
        <end position="221"/>
    </location>
</feature>
<reference evidence="4 5" key="1">
    <citation type="submission" date="2019-03" db="EMBL/GenBank/DDBJ databases">
        <title>Genomic Encyclopedia of Type Strains, Phase IV (KMG-IV): sequencing the most valuable type-strain genomes for metagenomic binning, comparative biology and taxonomic classification.</title>
        <authorList>
            <person name="Goeker M."/>
        </authorList>
    </citation>
    <scope>NUCLEOTIDE SEQUENCE [LARGE SCALE GENOMIC DNA]</scope>
    <source>
        <strain evidence="4 5">DSM 100048</strain>
    </source>
</reference>
<evidence type="ECO:0000313" key="5">
    <source>
        <dbReference type="Proteomes" id="UP000294692"/>
    </source>
</evidence>
<dbReference type="InterPro" id="IPR019734">
    <property type="entry name" value="TPR_rpt"/>
</dbReference>
<evidence type="ECO:0000256" key="1">
    <source>
        <dbReference type="PROSITE-ProRule" id="PRU00339"/>
    </source>
</evidence>
<dbReference type="Proteomes" id="UP000294692">
    <property type="component" value="Unassembled WGS sequence"/>
</dbReference>
<comment type="caution">
    <text evidence="4">The sequence shown here is derived from an EMBL/GenBank/DDBJ whole genome shotgun (WGS) entry which is preliminary data.</text>
</comment>
<dbReference type="PROSITE" id="PS50005">
    <property type="entry name" value="TPR"/>
    <property type="match status" value="1"/>
</dbReference>
<dbReference type="InterPro" id="IPR011990">
    <property type="entry name" value="TPR-like_helical_dom_sf"/>
</dbReference>
<feature type="region of interest" description="Disordered" evidence="2">
    <location>
        <begin position="195"/>
        <end position="221"/>
    </location>
</feature>
<evidence type="ECO:0000256" key="3">
    <source>
        <dbReference type="SAM" id="SignalP"/>
    </source>
</evidence>
<organism evidence="4 5">
    <name type="scientific">Paracandidimonas soli</name>
    <dbReference type="NCBI Taxonomy" id="1917182"/>
    <lineage>
        <taxon>Bacteria</taxon>
        <taxon>Pseudomonadati</taxon>
        <taxon>Pseudomonadota</taxon>
        <taxon>Betaproteobacteria</taxon>
        <taxon>Burkholderiales</taxon>
        <taxon>Alcaligenaceae</taxon>
        <taxon>Paracandidimonas</taxon>
    </lineage>
</organism>
<dbReference type="OrthoDB" id="5294075at2"/>
<dbReference type="SUPFAM" id="SSF48452">
    <property type="entry name" value="TPR-like"/>
    <property type="match status" value="1"/>
</dbReference>
<evidence type="ECO:0000313" key="4">
    <source>
        <dbReference type="EMBL" id="TCU94513.1"/>
    </source>
</evidence>
<keyword evidence="1" id="KW-0802">TPR repeat</keyword>
<protein>
    <submittedName>
        <fullName evidence="4">Tetratricopeptide repeat protein</fullName>
    </submittedName>
</protein>
<dbReference type="AlphaFoldDB" id="A0A4R3UV03"/>
<evidence type="ECO:0000256" key="2">
    <source>
        <dbReference type="SAM" id="MobiDB-lite"/>
    </source>
</evidence>
<gene>
    <name evidence="4" type="ORF">EV686_10966</name>
</gene>
<name>A0A4R3UV03_9BURK</name>
<sequence length="221" mass="23689">MSDFHPRSANALLASALLAFALSAVLPASAQTLDDNMPQSSQKGWRGLAKVLDALSPSVDTSIPPSASQITDRITRLLDQGRNDEALQAIEARKQELAGASSPGTDVQLMFLEARALSALARHDEATAIYRRMTVDYPELPEPWNNLGTEYFRMGQLERAREALQMALMANPNYATAQANLGAVQLQLAQQAFEKAASSGVPGAQEKAQQTGSILDGQPSP</sequence>
<keyword evidence="5" id="KW-1185">Reference proteome</keyword>
<dbReference type="Gene3D" id="1.25.40.10">
    <property type="entry name" value="Tetratricopeptide repeat domain"/>
    <property type="match status" value="1"/>
</dbReference>
<dbReference type="Pfam" id="PF00515">
    <property type="entry name" value="TPR_1"/>
    <property type="match status" value="1"/>
</dbReference>
<proteinExistence type="predicted"/>
<dbReference type="EMBL" id="SMBX01000009">
    <property type="protein sequence ID" value="TCU94513.1"/>
    <property type="molecule type" value="Genomic_DNA"/>
</dbReference>
<accession>A0A4R3UV03</accession>
<feature type="repeat" description="TPR" evidence="1">
    <location>
        <begin position="141"/>
        <end position="174"/>
    </location>
</feature>
<dbReference type="RefSeq" id="WP_132477811.1">
    <property type="nucleotide sequence ID" value="NZ_JBHRVM010000001.1"/>
</dbReference>